<gene>
    <name evidence="3" type="ORF">Z519_04862</name>
</gene>
<dbReference type="RefSeq" id="XP_016621553.1">
    <property type="nucleotide sequence ID" value="XM_016762606.1"/>
</dbReference>
<dbReference type="CDD" id="cd00413">
    <property type="entry name" value="Glyco_hydrolase_16"/>
    <property type="match status" value="1"/>
</dbReference>
<feature type="compositionally biased region" description="Low complexity" evidence="1">
    <location>
        <begin position="32"/>
        <end position="42"/>
    </location>
</feature>
<dbReference type="InterPro" id="IPR000757">
    <property type="entry name" value="Beta-glucanase-like"/>
</dbReference>
<dbReference type="InterPro" id="IPR013320">
    <property type="entry name" value="ConA-like_dom_sf"/>
</dbReference>
<reference evidence="3" key="1">
    <citation type="submission" date="2015-01" db="EMBL/GenBank/DDBJ databases">
        <title>The Genome Sequence of Cladophialophora bantiana CBS 173.52.</title>
        <authorList>
            <consortium name="The Broad Institute Genomics Platform"/>
            <person name="Cuomo C."/>
            <person name="de Hoog S."/>
            <person name="Gorbushina A."/>
            <person name="Stielow B."/>
            <person name="Teixiera M."/>
            <person name="Abouelleil A."/>
            <person name="Chapman S.B."/>
            <person name="Priest M."/>
            <person name="Young S.K."/>
            <person name="Wortman J."/>
            <person name="Nusbaum C."/>
            <person name="Birren B."/>
        </authorList>
    </citation>
    <scope>NUCLEOTIDE SEQUENCE [LARGE SCALE GENOMIC DNA]</scope>
    <source>
        <strain evidence="3">CBS 173.52</strain>
    </source>
</reference>
<dbReference type="PANTHER" id="PTHR38121:SF2">
    <property type="entry name" value="ACYLTRANSFERASE 3 DOMAIN-CONTAINING PROTEIN"/>
    <property type="match status" value="1"/>
</dbReference>
<dbReference type="HOGENOM" id="CLU_040566_3_0_1"/>
<dbReference type="PROSITE" id="PS51762">
    <property type="entry name" value="GH16_2"/>
    <property type="match status" value="1"/>
</dbReference>
<protein>
    <recommendedName>
        <fullName evidence="2">GH16 domain-containing protein</fullName>
    </recommendedName>
</protein>
<dbReference type="VEuPathDB" id="FungiDB:Z519_04862"/>
<name>A0A0D2IDN9_CLAB1</name>
<dbReference type="SUPFAM" id="SSF49899">
    <property type="entry name" value="Concanavalin A-like lectins/glucanases"/>
    <property type="match status" value="1"/>
</dbReference>
<sequence>MIILPAAAAPAHLIPHNCVSSTVIPLFEEDTSPASPKTPSPSVENPGADQRVTKDGDVWVVPNVGRFSKRAVYAFEGHLLPDGLTKSNYIVHCRDSDSIPYNERYDPANVRCSKGFLRLAVPGGQKPSKQNGYAISCAEVTTVDENILFGSFRTTAMFSTEPGTCHGMFFYKNDTQECDIEYLTDPASLSNNGLDAPIPLWYTNQAVDPTKIDKSSESGPAPPSCTTHAHEYRIDWTADFTAFYIDGVCQKNFTDNIPNVPGQMVWNNWANGDKGWTAGPPNRDNVFKIQKIVMYYNTATNESGD</sequence>
<evidence type="ECO:0000256" key="1">
    <source>
        <dbReference type="SAM" id="MobiDB-lite"/>
    </source>
</evidence>
<keyword evidence="4" id="KW-1185">Reference proteome</keyword>
<dbReference type="EMBL" id="KN846985">
    <property type="protein sequence ID" value="KIW94884.1"/>
    <property type="molecule type" value="Genomic_DNA"/>
</dbReference>
<accession>A0A0D2IDN9</accession>
<dbReference type="OrthoDB" id="4388755at2759"/>
<dbReference type="Gene3D" id="2.60.120.200">
    <property type="match status" value="1"/>
</dbReference>
<proteinExistence type="predicted"/>
<dbReference type="AlphaFoldDB" id="A0A0D2IDN9"/>
<dbReference type="GeneID" id="27697790"/>
<dbReference type="PANTHER" id="PTHR38121">
    <property type="entry name" value="GH16 DOMAIN-CONTAINING PROTEIN"/>
    <property type="match status" value="1"/>
</dbReference>
<evidence type="ECO:0000259" key="2">
    <source>
        <dbReference type="PROSITE" id="PS51762"/>
    </source>
</evidence>
<evidence type="ECO:0000313" key="4">
    <source>
        <dbReference type="Proteomes" id="UP000053789"/>
    </source>
</evidence>
<feature type="domain" description="GH16" evidence="2">
    <location>
        <begin position="33"/>
        <end position="300"/>
    </location>
</feature>
<dbReference type="GO" id="GO:0004553">
    <property type="term" value="F:hydrolase activity, hydrolyzing O-glycosyl compounds"/>
    <property type="evidence" value="ECO:0007669"/>
    <property type="project" value="InterPro"/>
</dbReference>
<feature type="region of interest" description="Disordered" evidence="1">
    <location>
        <begin position="29"/>
        <end position="51"/>
    </location>
</feature>
<dbReference type="Pfam" id="PF00722">
    <property type="entry name" value="Glyco_hydro_16"/>
    <property type="match status" value="1"/>
</dbReference>
<organism evidence="3 4">
    <name type="scientific">Cladophialophora bantiana (strain ATCC 10958 / CBS 173.52 / CDC B-1940 / NIH 8579)</name>
    <name type="common">Xylohypha bantiana</name>
    <dbReference type="NCBI Taxonomy" id="1442370"/>
    <lineage>
        <taxon>Eukaryota</taxon>
        <taxon>Fungi</taxon>
        <taxon>Dikarya</taxon>
        <taxon>Ascomycota</taxon>
        <taxon>Pezizomycotina</taxon>
        <taxon>Eurotiomycetes</taxon>
        <taxon>Chaetothyriomycetidae</taxon>
        <taxon>Chaetothyriales</taxon>
        <taxon>Herpotrichiellaceae</taxon>
        <taxon>Cladophialophora</taxon>
    </lineage>
</organism>
<dbReference type="Proteomes" id="UP000053789">
    <property type="component" value="Unassembled WGS sequence"/>
</dbReference>
<dbReference type="GO" id="GO:0005975">
    <property type="term" value="P:carbohydrate metabolic process"/>
    <property type="evidence" value="ECO:0007669"/>
    <property type="project" value="InterPro"/>
</dbReference>
<evidence type="ECO:0000313" key="3">
    <source>
        <dbReference type="EMBL" id="KIW94884.1"/>
    </source>
</evidence>